<evidence type="ECO:0000259" key="1">
    <source>
        <dbReference type="Pfam" id="PF05050"/>
    </source>
</evidence>
<dbReference type="EMBL" id="PFWO01000009">
    <property type="protein sequence ID" value="PJA51327.1"/>
    <property type="molecule type" value="Genomic_DNA"/>
</dbReference>
<dbReference type="AlphaFoldDB" id="A0A2M7XP33"/>
<organism evidence="2 3">
    <name type="scientific">Candidatus Shapirobacteria bacterium CG_4_9_14_3_um_filter_36_12</name>
    <dbReference type="NCBI Taxonomy" id="1974877"/>
    <lineage>
        <taxon>Bacteria</taxon>
        <taxon>Candidatus Shapironibacteriota</taxon>
    </lineage>
</organism>
<proteinExistence type="predicted"/>
<evidence type="ECO:0000313" key="3">
    <source>
        <dbReference type="Proteomes" id="UP000230518"/>
    </source>
</evidence>
<name>A0A2M7XP33_9BACT</name>
<dbReference type="InterPro" id="IPR006342">
    <property type="entry name" value="FkbM_mtfrase"/>
</dbReference>
<dbReference type="Gene3D" id="3.40.50.150">
    <property type="entry name" value="Vaccinia Virus protein VP39"/>
    <property type="match status" value="1"/>
</dbReference>
<evidence type="ECO:0000313" key="2">
    <source>
        <dbReference type="EMBL" id="PJA51327.1"/>
    </source>
</evidence>
<dbReference type="Proteomes" id="UP000230518">
    <property type="component" value="Unassembled WGS sequence"/>
</dbReference>
<dbReference type="SUPFAM" id="SSF53335">
    <property type="entry name" value="S-adenosyl-L-methionine-dependent methyltransferases"/>
    <property type="match status" value="1"/>
</dbReference>
<protein>
    <recommendedName>
        <fullName evidence="1">Methyltransferase FkbM domain-containing protein</fullName>
    </recommendedName>
</protein>
<accession>A0A2M7XP33</accession>
<reference evidence="3" key="1">
    <citation type="submission" date="2017-09" db="EMBL/GenBank/DDBJ databases">
        <title>Depth-based differentiation of microbial function through sediment-hosted aquifers and enrichment of novel symbionts in the deep terrestrial subsurface.</title>
        <authorList>
            <person name="Probst A.J."/>
            <person name="Ladd B."/>
            <person name="Jarett J.K."/>
            <person name="Geller-Mcgrath D.E."/>
            <person name="Sieber C.M.K."/>
            <person name="Emerson J.B."/>
            <person name="Anantharaman K."/>
            <person name="Thomas B.C."/>
            <person name="Malmstrom R."/>
            <person name="Stieglmeier M."/>
            <person name="Klingl A."/>
            <person name="Woyke T."/>
            <person name="Ryan C.M."/>
            <person name="Banfield J.F."/>
        </authorList>
    </citation>
    <scope>NUCLEOTIDE SEQUENCE [LARGE SCALE GENOMIC DNA]</scope>
</reference>
<feature type="domain" description="Methyltransferase FkbM" evidence="1">
    <location>
        <begin position="24"/>
        <end position="152"/>
    </location>
</feature>
<dbReference type="Pfam" id="PF05050">
    <property type="entry name" value="Methyltransf_21"/>
    <property type="match status" value="1"/>
</dbReference>
<sequence>MEKIFQSPPSPSLTRGVTKRYLEIGGYHPTRLSNTYRLYKKGWTGVVVEPNPEVKNLFNKIRPKDKFLNIGVSEDGGNLKYYRYLIPALNSFVKINNGHKIIEINKIQTLKIGDVVKENFDLVSIDTEGFDTLILKSWPWGKYKPKVICVETGVDKLLKSRGYKLVKKTKDNFIYCS</sequence>
<comment type="caution">
    <text evidence="2">The sequence shown here is derived from an EMBL/GenBank/DDBJ whole genome shotgun (WGS) entry which is preliminary data.</text>
</comment>
<gene>
    <name evidence="2" type="ORF">CO168_00410</name>
</gene>
<dbReference type="InterPro" id="IPR029063">
    <property type="entry name" value="SAM-dependent_MTases_sf"/>
</dbReference>